<reference evidence="4 7" key="2">
    <citation type="submission" date="2020-08" db="EMBL/GenBank/DDBJ databases">
        <title>Genomic Encyclopedia of Type Strains, Phase IV (KMG-IV): sequencing the most valuable type-strain genomes for metagenomic binning, comparative biology and taxonomic classification.</title>
        <authorList>
            <person name="Goeker M."/>
        </authorList>
    </citation>
    <scope>NUCLEOTIDE SEQUENCE [LARGE SCALE GENOMIC DNA]</scope>
    <source>
        <strain evidence="4 7">DSM 11525</strain>
    </source>
</reference>
<keyword evidence="2" id="KW-0812">Transmembrane</keyword>
<evidence type="ECO:0000313" key="4">
    <source>
        <dbReference type="EMBL" id="MBB5209902.1"/>
    </source>
</evidence>
<gene>
    <name evidence="5" type="ORF">GTQ55_11580</name>
    <name evidence="4" type="ORF">HNQ53_000090</name>
</gene>
<evidence type="ECO:0000313" key="5">
    <source>
        <dbReference type="EMBL" id="QHQ39559.1"/>
    </source>
</evidence>
<feature type="chain" id="PRO_5043837293" evidence="3">
    <location>
        <begin position="22"/>
        <end position="91"/>
    </location>
</feature>
<dbReference type="Proteomes" id="UP000464675">
    <property type="component" value="Chromosome"/>
</dbReference>
<evidence type="ECO:0000313" key="6">
    <source>
        <dbReference type="Proteomes" id="UP000464675"/>
    </source>
</evidence>
<dbReference type="EMBL" id="JACHHR010000001">
    <property type="protein sequence ID" value="MBB5209902.1"/>
    <property type="molecule type" value="Genomic_DNA"/>
</dbReference>
<evidence type="ECO:0000313" key="7">
    <source>
        <dbReference type="Proteomes" id="UP000563601"/>
    </source>
</evidence>
<dbReference type="AlphaFoldDB" id="A0A6P1TE71"/>
<proteinExistence type="predicted"/>
<feature type="region of interest" description="Disordered" evidence="1">
    <location>
        <begin position="22"/>
        <end position="62"/>
    </location>
</feature>
<evidence type="ECO:0000256" key="2">
    <source>
        <dbReference type="SAM" id="Phobius"/>
    </source>
</evidence>
<keyword evidence="6" id="KW-1185">Reference proteome</keyword>
<protein>
    <submittedName>
        <fullName evidence="4">Uncharacterized protein</fullName>
    </submittedName>
</protein>
<name>A0A6P1TE71_9GAMM</name>
<evidence type="ECO:0000256" key="1">
    <source>
        <dbReference type="SAM" id="MobiDB-lite"/>
    </source>
</evidence>
<dbReference type="RefSeq" id="WP_161858876.1">
    <property type="nucleotide sequence ID" value="NZ_CP047491.1"/>
</dbReference>
<feature type="signal peptide" evidence="3">
    <location>
        <begin position="1"/>
        <end position="21"/>
    </location>
</feature>
<reference evidence="5 6" key="1">
    <citation type="submission" date="2020-01" db="EMBL/GenBank/DDBJ databases">
        <title>The possibility of degradation of plastic by Microbulbifer hydrolyticus IRE-31.</title>
        <authorList>
            <person name="Liu L."/>
        </authorList>
    </citation>
    <scope>NUCLEOTIDE SEQUENCE [LARGE SCALE GENOMIC DNA]</scope>
    <source>
        <strain evidence="5 6">IRE-31</strain>
    </source>
</reference>
<keyword evidence="2" id="KW-0472">Membrane</keyword>
<organism evidence="4 7">
    <name type="scientific">Microbulbifer hydrolyticus</name>
    <dbReference type="NCBI Taxonomy" id="48074"/>
    <lineage>
        <taxon>Bacteria</taxon>
        <taxon>Pseudomonadati</taxon>
        <taxon>Pseudomonadota</taxon>
        <taxon>Gammaproteobacteria</taxon>
        <taxon>Cellvibrionales</taxon>
        <taxon>Microbulbiferaceae</taxon>
        <taxon>Microbulbifer</taxon>
    </lineage>
</organism>
<accession>A0A6P1TE71</accession>
<sequence length="91" mass="9749">MKKYIFASLALLLLASPMAFADGKRSAHDDGDKKQHLDHKREGGNERKGSVKHGGAKEAHSVPEIDTAGAGIAFALLAGLVAVRRERRSSK</sequence>
<keyword evidence="3" id="KW-0732">Signal</keyword>
<dbReference type="Proteomes" id="UP000563601">
    <property type="component" value="Unassembled WGS sequence"/>
</dbReference>
<evidence type="ECO:0000256" key="3">
    <source>
        <dbReference type="SAM" id="SignalP"/>
    </source>
</evidence>
<keyword evidence="2" id="KW-1133">Transmembrane helix</keyword>
<feature type="transmembrane region" description="Helical" evidence="2">
    <location>
        <begin position="65"/>
        <end position="83"/>
    </location>
</feature>
<dbReference type="EMBL" id="CP047491">
    <property type="protein sequence ID" value="QHQ39559.1"/>
    <property type="molecule type" value="Genomic_DNA"/>
</dbReference>